<protein>
    <submittedName>
        <fullName evidence="1">Uncharacterized protein</fullName>
    </submittedName>
</protein>
<name>A0AAP0L9M2_9MAGN</name>
<sequence>MHLPKQYEMSVQAYRRCTRIWAACSKRASEVALKTESSRRITMKFMDMIDSVVDECDWSLYEQTLRKVWKGRTCVDKVNLDDDQCFSSPL</sequence>
<dbReference type="AlphaFoldDB" id="A0AAP0L9M2"/>
<dbReference type="Proteomes" id="UP001419268">
    <property type="component" value="Unassembled WGS sequence"/>
</dbReference>
<reference evidence="1 2" key="1">
    <citation type="submission" date="2024-01" db="EMBL/GenBank/DDBJ databases">
        <title>Genome assemblies of Stephania.</title>
        <authorList>
            <person name="Yang L."/>
        </authorList>
    </citation>
    <scope>NUCLEOTIDE SEQUENCE [LARGE SCALE GENOMIC DNA]</scope>
    <source>
        <strain evidence="1">JXDWG</strain>
        <tissue evidence="1">Leaf</tissue>
    </source>
</reference>
<evidence type="ECO:0000313" key="2">
    <source>
        <dbReference type="Proteomes" id="UP001419268"/>
    </source>
</evidence>
<dbReference type="EMBL" id="JBBNAG010000001">
    <property type="protein sequence ID" value="KAK9166367.1"/>
    <property type="molecule type" value="Genomic_DNA"/>
</dbReference>
<comment type="caution">
    <text evidence="1">The sequence shown here is derived from an EMBL/GenBank/DDBJ whole genome shotgun (WGS) entry which is preliminary data.</text>
</comment>
<gene>
    <name evidence="1" type="ORF">Scep_001558</name>
</gene>
<keyword evidence="2" id="KW-1185">Reference proteome</keyword>
<proteinExistence type="predicted"/>
<organism evidence="1 2">
    <name type="scientific">Stephania cephalantha</name>
    <dbReference type="NCBI Taxonomy" id="152367"/>
    <lineage>
        <taxon>Eukaryota</taxon>
        <taxon>Viridiplantae</taxon>
        <taxon>Streptophyta</taxon>
        <taxon>Embryophyta</taxon>
        <taxon>Tracheophyta</taxon>
        <taxon>Spermatophyta</taxon>
        <taxon>Magnoliopsida</taxon>
        <taxon>Ranunculales</taxon>
        <taxon>Menispermaceae</taxon>
        <taxon>Menispermoideae</taxon>
        <taxon>Cissampelideae</taxon>
        <taxon>Stephania</taxon>
    </lineage>
</organism>
<accession>A0AAP0L9M2</accession>
<evidence type="ECO:0000313" key="1">
    <source>
        <dbReference type="EMBL" id="KAK9166367.1"/>
    </source>
</evidence>